<comment type="cofactor">
    <cofactor evidence="1 7">
        <name>FAD</name>
        <dbReference type="ChEBI" id="CHEBI:57692"/>
    </cofactor>
</comment>
<dbReference type="InterPro" id="IPR037069">
    <property type="entry name" value="AcylCoA_DH/ox_N_sf"/>
</dbReference>
<dbReference type="PANTHER" id="PTHR48083:SF13">
    <property type="entry name" value="ACYL-COA DEHYDROGENASE FAMILY MEMBER 11"/>
    <property type="match status" value="1"/>
</dbReference>
<protein>
    <submittedName>
        <fullName evidence="11">Acyl-CoA dehydrogenase</fullName>
    </submittedName>
</protein>
<dbReference type="InterPro" id="IPR036250">
    <property type="entry name" value="AcylCo_DH-like_C"/>
</dbReference>
<dbReference type="InterPro" id="IPR009075">
    <property type="entry name" value="AcylCo_DH/oxidase_C"/>
</dbReference>
<feature type="domain" description="Acyl-CoA oxidase/dehydrogenase middle" evidence="9">
    <location>
        <begin position="128"/>
        <end position="204"/>
    </location>
</feature>
<dbReference type="Proteomes" id="UP000389128">
    <property type="component" value="Unassembled WGS sequence"/>
</dbReference>
<dbReference type="InterPro" id="IPR006089">
    <property type="entry name" value="Acyl-CoA_DH_CS"/>
</dbReference>
<comment type="subunit">
    <text evidence="3">Homodimer.</text>
</comment>
<evidence type="ECO:0000256" key="2">
    <source>
        <dbReference type="ARBA" id="ARBA00009347"/>
    </source>
</evidence>
<evidence type="ECO:0000256" key="3">
    <source>
        <dbReference type="ARBA" id="ARBA00011738"/>
    </source>
</evidence>
<keyword evidence="4 7" id="KW-0285">Flavoprotein</keyword>
<evidence type="ECO:0000259" key="10">
    <source>
        <dbReference type="Pfam" id="PF02771"/>
    </source>
</evidence>
<accession>A0A6C2CNY6</accession>
<organism evidence="11 12">
    <name type="scientific">Zoogloea oleivorans</name>
    <dbReference type="NCBI Taxonomy" id="1552750"/>
    <lineage>
        <taxon>Bacteria</taxon>
        <taxon>Pseudomonadati</taxon>
        <taxon>Pseudomonadota</taxon>
        <taxon>Betaproteobacteria</taxon>
        <taxon>Rhodocyclales</taxon>
        <taxon>Zoogloeaceae</taxon>
        <taxon>Zoogloea</taxon>
    </lineage>
</organism>
<dbReference type="AlphaFoldDB" id="A0A6C2CNY6"/>
<name>A0A6C2CNY6_9RHOO</name>
<comment type="caution">
    <text evidence="11">The sequence shown here is derived from an EMBL/GenBank/DDBJ whole genome shotgun (WGS) entry which is preliminary data.</text>
</comment>
<dbReference type="InterPro" id="IPR050741">
    <property type="entry name" value="Acyl-CoA_dehydrogenase"/>
</dbReference>
<dbReference type="InterPro" id="IPR013786">
    <property type="entry name" value="AcylCoA_DH/ox_N"/>
</dbReference>
<keyword evidence="6 7" id="KW-0560">Oxidoreductase</keyword>
<dbReference type="GO" id="GO:0003995">
    <property type="term" value="F:acyl-CoA dehydrogenase activity"/>
    <property type="evidence" value="ECO:0007669"/>
    <property type="project" value="InterPro"/>
</dbReference>
<dbReference type="Gene3D" id="1.20.140.10">
    <property type="entry name" value="Butyryl-CoA Dehydrogenase, subunit A, domain 3"/>
    <property type="match status" value="1"/>
</dbReference>
<dbReference type="EMBL" id="SDKK01000013">
    <property type="protein sequence ID" value="TYC55289.1"/>
    <property type="molecule type" value="Genomic_DNA"/>
</dbReference>
<dbReference type="Pfam" id="PF02770">
    <property type="entry name" value="Acyl-CoA_dh_M"/>
    <property type="match status" value="1"/>
</dbReference>
<dbReference type="GO" id="GO:0050660">
    <property type="term" value="F:flavin adenine dinucleotide binding"/>
    <property type="evidence" value="ECO:0007669"/>
    <property type="project" value="InterPro"/>
</dbReference>
<gene>
    <name evidence="11" type="ORF">ETQ85_14850</name>
</gene>
<evidence type="ECO:0000256" key="1">
    <source>
        <dbReference type="ARBA" id="ARBA00001974"/>
    </source>
</evidence>
<keyword evidence="5 7" id="KW-0274">FAD</keyword>
<dbReference type="Gene3D" id="1.10.540.10">
    <property type="entry name" value="Acyl-CoA dehydrogenase/oxidase, N-terminal domain"/>
    <property type="match status" value="1"/>
</dbReference>
<dbReference type="SUPFAM" id="SSF56645">
    <property type="entry name" value="Acyl-CoA dehydrogenase NM domain-like"/>
    <property type="match status" value="1"/>
</dbReference>
<dbReference type="InterPro" id="IPR009100">
    <property type="entry name" value="AcylCoA_DH/oxidase_NM_dom_sf"/>
</dbReference>
<dbReference type="GO" id="GO:0033539">
    <property type="term" value="P:fatty acid beta-oxidation using acyl-CoA dehydrogenase"/>
    <property type="evidence" value="ECO:0007669"/>
    <property type="project" value="TreeGrafter"/>
</dbReference>
<dbReference type="GO" id="GO:0005737">
    <property type="term" value="C:cytoplasm"/>
    <property type="evidence" value="ECO:0007669"/>
    <property type="project" value="TreeGrafter"/>
</dbReference>
<dbReference type="RefSeq" id="WP_148579856.1">
    <property type="nucleotide sequence ID" value="NZ_SDKK01000013.1"/>
</dbReference>
<dbReference type="Pfam" id="PF00441">
    <property type="entry name" value="Acyl-CoA_dh_1"/>
    <property type="match status" value="1"/>
</dbReference>
<dbReference type="OrthoDB" id="7807987at2"/>
<dbReference type="Gene3D" id="2.40.110.10">
    <property type="entry name" value="Butyryl-CoA Dehydrogenase, subunit A, domain 2"/>
    <property type="match status" value="1"/>
</dbReference>
<evidence type="ECO:0000256" key="5">
    <source>
        <dbReference type="ARBA" id="ARBA00022827"/>
    </source>
</evidence>
<keyword evidence="12" id="KW-1185">Reference proteome</keyword>
<proteinExistence type="inferred from homology"/>
<evidence type="ECO:0000256" key="6">
    <source>
        <dbReference type="ARBA" id="ARBA00023002"/>
    </source>
</evidence>
<dbReference type="PANTHER" id="PTHR48083">
    <property type="entry name" value="MEDIUM-CHAIN SPECIFIC ACYL-COA DEHYDROGENASE, MITOCHONDRIAL-RELATED"/>
    <property type="match status" value="1"/>
</dbReference>
<dbReference type="InterPro" id="IPR006091">
    <property type="entry name" value="Acyl-CoA_Oxase/DH_mid-dom"/>
</dbReference>
<evidence type="ECO:0000256" key="4">
    <source>
        <dbReference type="ARBA" id="ARBA00022630"/>
    </source>
</evidence>
<dbReference type="InterPro" id="IPR046373">
    <property type="entry name" value="Acyl-CoA_Oxase/DH_mid-dom_sf"/>
</dbReference>
<feature type="domain" description="Acyl-CoA dehydrogenase/oxidase C-terminal" evidence="8">
    <location>
        <begin position="234"/>
        <end position="382"/>
    </location>
</feature>
<comment type="similarity">
    <text evidence="2 7">Belongs to the acyl-CoA dehydrogenase family.</text>
</comment>
<dbReference type="SUPFAM" id="SSF47203">
    <property type="entry name" value="Acyl-CoA dehydrogenase C-terminal domain-like"/>
    <property type="match status" value="1"/>
</dbReference>
<evidence type="ECO:0000313" key="12">
    <source>
        <dbReference type="Proteomes" id="UP000389128"/>
    </source>
</evidence>
<evidence type="ECO:0000256" key="7">
    <source>
        <dbReference type="RuleBase" id="RU362125"/>
    </source>
</evidence>
<evidence type="ECO:0000259" key="9">
    <source>
        <dbReference type="Pfam" id="PF02770"/>
    </source>
</evidence>
<evidence type="ECO:0000259" key="8">
    <source>
        <dbReference type="Pfam" id="PF00441"/>
    </source>
</evidence>
<sequence>MNFDIPAELKALQEKTRRFIAEEIIPFEKDPRVTAHGPTEELRNELVAKAKAAGLLTPHASVELGGLGLDHFAKAIVFEEAGYSTLGPTALNIAAPDEGNIHLMEAVATEAQKERWLKPQVAGKIRSCFCMTEPDPGAGADPSMLQTLAVKDGDDYVINGRKWFITGATGASYAIIMARMEDGSATMFLADMDQPGITVERSMDALDACFTGGHGVVSFNNLRVPAADVLGEVGQGFRYAQVRLAPARLTHCMRWLGQARRAHDVASAYARKRQAFGKALGEHEGVGFMLADNEMDLHTSRLAIWHCAWVLDQGGKGKNESSMAKVICSEAEWRVVDRCVQVLGGQGVTAETIVARIWSDMRAFRIYDGPSEVHRWSLARNIMKPPKAAH</sequence>
<reference evidence="11 12" key="1">
    <citation type="submission" date="2019-01" db="EMBL/GenBank/DDBJ databases">
        <title>Zoogloea oleivorans genome sequencing and assembly.</title>
        <authorList>
            <person name="Tancsics A."/>
            <person name="Farkas M."/>
            <person name="Kriszt B."/>
            <person name="Maroti G."/>
            <person name="Horvath B."/>
        </authorList>
    </citation>
    <scope>NUCLEOTIDE SEQUENCE [LARGE SCALE GENOMIC DNA]</scope>
    <source>
        <strain evidence="11 12">Buc</strain>
    </source>
</reference>
<feature type="domain" description="Acyl-CoA dehydrogenase/oxidase N-terminal" evidence="10">
    <location>
        <begin position="7"/>
        <end position="123"/>
    </location>
</feature>
<evidence type="ECO:0000313" key="11">
    <source>
        <dbReference type="EMBL" id="TYC55289.1"/>
    </source>
</evidence>
<dbReference type="PROSITE" id="PS00073">
    <property type="entry name" value="ACYL_COA_DH_2"/>
    <property type="match status" value="1"/>
</dbReference>
<dbReference type="Pfam" id="PF02771">
    <property type="entry name" value="Acyl-CoA_dh_N"/>
    <property type="match status" value="1"/>
</dbReference>